<feature type="compositionally biased region" description="Basic residues" evidence="1">
    <location>
        <begin position="1051"/>
        <end position="1061"/>
    </location>
</feature>
<evidence type="ECO:0000313" key="2">
    <source>
        <dbReference type="EMBL" id="PGH19353.1"/>
    </source>
</evidence>
<feature type="region of interest" description="Disordered" evidence="1">
    <location>
        <begin position="1"/>
        <end position="20"/>
    </location>
</feature>
<reference evidence="2 3" key="1">
    <citation type="submission" date="2017-10" db="EMBL/GenBank/DDBJ databases">
        <title>Comparative genomics in systemic dimorphic fungi from Ajellomycetaceae.</title>
        <authorList>
            <person name="Munoz J.F."/>
            <person name="Mcewen J.G."/>
            <person name="Clay O.K."/>
            <person name="Cuomo C.A."/>
        </authorList>
    </citation>
    <scope>NUCLEOTIDE SEQUENCE [LARGE SCALE GENOMIC DNA]</scope>
    <source>
        <strain evidence="2 3">UAMH7299</strain>
    </source>
</reference>
<evidence type="ECO:0000313" key="3">
    <source>
        <dbReference type="Proteomes" id="UP000224634"/>
    </source>
</evidence>
<keyword evidence="3" id="KW-1185">Reference proteome</keyword>
<protein>
    <submittedName>
        <fullName evidence="2">Uncharacterized protein</fullName>
    </submittedName>
</protein>
<evidence type="ECO:0000256" key="1">
    <source>
        <dbReference type="SAM" id="MobiDB-lite"/>
    </source>
</evidence>
<feature type="region of interest" description="Disordered" evidence="1">
    <location>
        <begin position="757"/>
        <end position="811"/>
    </location>
</feature>
<sequence>MSASATSATSSSRSRPSIRDVPTTARWCNRALRPLTSLLLRLERYWKINPLEGDLEAKKISTDAEPCQNSNNKQTLHNHATGGECDAASGDEDSPDDPTWIPGGGGAVHNNNNNRRVKHKYSTRNPERKNARSRVVMRSPVMEKLLPGEFTIATPLIAGRVQQACEREEQAGRSILRPETDVCNRNRNRTSGQGSPRRKSANALWTNRTWQDPLPEYNEPMYIEIVQGVFGVWEAFLKVTAAPPKTNRGARSLMAMSLDKTSAYILQEQDAVNQSENKEDGFDVADHIFTELESVYGFGSNGGWRPLKDLVRAHGIRLICEAVRRRWVSPKLTRQLVLNSMATSSYDAAESLLSALLSVTPKVDMPNRLDDTLFSLGNFGVFHTLGTFVKRSDRLSYFLRELGQLVLHGIVPPEWVATDMMRAFVKRAIQAVSCDDENCFAASRFLVNVVMAGSGLNGPASGLSPDLELSEVQEATPSRISRRSYFTPGNDTLYHVNDAVSSALSNSISSILTILCGTHIARAAHESAMEPTASSMGRIVTELSLRAQQVIESLSLELSSTYARQQLLRMGCILMSDYLISYHANEAETPSPTITPLLHNFEYFIRALNNRKDLMARLSSFVMQVARCCGRAHIDDGFEEIQSFTEALTTNPDLEQYSTLRLLFGKVAVDVALDFAELTLLPDHHEWAAYIQEQVASYKLETLDFEGTEPLTPSFATSVTGYRWEDGIGEWIAIAAPLKHAGVTQQNQHQCNRHNLARADSPDATSSTSSVADETGYASSSTSLSSLESDKSSIVSDSGAGAGASSPMLLSRKRPYPANGLEVEVVVPSKRVRTAESLSPSPRISLINQPRKLRSRPERRWNLYINDIGDADDDDEGDETDSPSSMPRVGGSNRATSSSRSNVFTRSHALREKDVPNQPTNINSAVPTTTPSSTDAWREFENYRDVEVVIPRNRDADNGDDNNINDTDNNNDEDIDPKHGGCNKNNITTSTAYTQDDDDDEDEILVIDQPQPQSSFPHSSLRRTSSSSSSFIKRTNRTPPAPTPNPTPPSLHHHHLHKTLQARRSSSSSSNKLLPVAKKVVPCSQEGEDSSEDELSFL</sequence>
<feature type="compositionally biased region" description="Low complexity" evidence="1">
    <location>
        <begin position="1"/>
        <end position="15"/>
    </location>
</feature>
<feature type="compositionally biased region" description="Basic and acidic residues" evidence="1">
    <location>
        <begin position="936"/>
        <end position="957"/>
    </location>
</feature>
<feature type="compositionally biased region" description="Pro residues" evidence="1">
    <location>
        <begin position="1039"/>
        <end position="1049"/>
    </location>
</feature>
<feature type="compositionally biased region" description="Polar residues" evidence="1">
    <location>
        <begin position="983"/>
        <end position="994"/>
    </location>
</feature>
<feature type="compositionally biased region" description="Acidic residues" evidence="1">
    <location>
        <begin position="869"/>
        <end position="881"/>
    </location>
</feature>
<dbReference type="AlphaFoldDB" id="A0A2B7YE87"/>
<gene>
    <name evidence="2" type="ORF">AJ80_03993</name>
</gene>
<dbReference type="OrthoDB" id="4159838at2759"/>
<feature type="compositionally biased region" description="Polar residues" evidence="1">
    <location>
        <begin position="893"/>
        <end position="905"/>
    </location>
</feature>
<feature type="compositionally biased region" description="Acidic residues" evidence="1">
    <location>
        <begin position="1086"/>
        <end position="1098"/>
    </location>
</feature>
<feature type="compositionally biased region" description="Polar residues" evidence="1">
    <location>
        <begin position="67"/>
        <end position="78"/>
    </location>
</feature>
<dbReference type="EMBL" id="PDNA01000048">
    <property type="protein sequence ID" value="PGH19353.1"/>
    <property type="molecule type" value="Genomic_DNA"/>
</dbReference>
<proteinExistence type="predicted"/>
<feature type="compositionally biased region" description="Low complexity" evidence="1">
    <location>
        <begin position="1009"/>
        <end position="1030"/>
    </location>
</feature>
<name>A0A2B7YE87_POLH7</name>
<organism evidence="2 3">
    <name type="scientific">Polytolypa hystricis (strain UAMH7299)</name>
    <dbReference type="NCBI Taxonomy" id="1447883"/>
    <lineage>
        <taxon>Eukaryota</taxon>
        <taxon>Fungi</taxon>
        <taxon>Dikarya</taxon>
        <taxon>Ascomycota</taxon>
        <taxon>Pezizomycotina</taxon>
        <taxon>Eurotiomycetes</taxon>
        <taxon>Eurotiomycetidae</taxon>
        <taxon>Onygenales</taxon>
        <taxon>Onygenales incertae sedis</taxon>
        <taxon>Polytolypa</taxon>
    </lineage>
</organism>
<comment type="caution">
    <text evidence="2">The sequence shown here is derived from an EMBL/GenBank/DDBJ whole genome shotgun (WGS) entry which is preliminary data.</text>
</comment>
<accession>A0A2B7YE87</accession>
<feature type="region of interest" description="Disordered" evidence="1">
    <location>
        <begin position="867"/>
        <end position="1098"/>
    </location>
</feature>
<feature type="compositionally biased region" description="Polar residues" evidence="1">
    <location>
        <begin position="185"/>
        <end position="194"/>
    </location>
</feature>
<feature type="region of interest" description="Disordered" evidence="1">
    <location>
        <begin position="65"/>
        <end position="134"/>
    </location>
</feature>
<feature type="region of interest" description="Disordered" evidence="1">
    <location>
        <begin position="182"/>
        <end position="202"/>
    </location>
</feature>
<feature type="compositionally biased region" description="Polar residues" evidence="1">
    <location>
        <begin position="917"/>
        <end position="935"/>
    </location>
</feature>
<feature type="compositionally biased region" description="Acidic residues" evidence="1">
    <location>
        <begin position="995"/>
        <end position="1005"/>
    </location>
</feature>
<dbReference type="Proteomes" id="UP000224634">
    <property type="component" value="Unassembled WGS sequence"/>
</dbReference>
<feature type="compositionally biased region" description="Low complexity" evidence="1">
    <location>
        <begin position="762"/>
        <end position="806"/>
    </location>
</feature>